<dbReference type="GeneID" id="42003984"/>
<organism evidence="3 4">
    <name type="scientific">Synchytrium microbalum</name>
    <dbReference type="NCBI Taxonomy" id="1806994"/>
    <lineage>
        <taxon>Eukaryota</taxon>
        <taxon>Fungi</taxon>
        <taxon>Fungi incertae sedis</taxon>
        <taxon>Chytridiomycota</taxon>
        <taxon>Chytridiomycota incertae sedis</taxon>
        <taxon>Chytridiomycetes</taxon>
        <taxon>Synchytriales</taxon>
        <taxon>Synchytriaceae</taxon>
        <taxon>Synchytrium</taxon>
    </lineage>
</organism>
<keyword evidence="4" id="KW-1185">Reference proteome</keyword>
<accession>A0A507C4Z4</accession>
<dbReference type="OrthoDB" id="10258445at2759"/>
<dbReference type="STRING" id="1806994.A0A507C4Z4"/>
<dbReference type="EMBL" id="QEAO01000012">
    <property type="protein sequence ID" value="TPX34752.1"/>
    <property type="molecule type" value="Genomic_DNA"/>
</dbReference>
<dbReference type="PANTHER" id="PTHR21024:SF0">
    <property type="entry name" value="ELECTRON TRANSFER FLAVOPROTEIN REGULATORY FACTOR 1"/>
    <property type="match status" value="1"/>
</dbReference>
<evidence type="ECO:0000259" key="2">
    <source>
        <dbReference type="Pfam" id="PF05347"/>
    </source>
</evidence>
<sequence>MSADTRRQVLRLYKELLYVGKTYPAGFDYFKPKLRAAFEKKRHITSPEDIQKGIKLGNYVYKELEALHFLKKYRTMKARYG</sequence>
<dbReference type="InterPro" id="IPR045296">
    <property type="entry name" value="Complex1_LYR_ETFRF1_LYRM5"/>
</dbReference>
<dbReference type="InterPro" id="IPR008011">
    <property type="entry name" value="Complex1_LYR_dom"/>
</dbReference>
<evidence type="ECO:0000313" key="4">
    <source>
        <dbReference type="Proteomes" id="UP000319731"/>
    </source>
</evidence>
<feature type="domain" description="Complex 1 LYR protein" evidence="2">
    <location>
        <begin position="7"/>
        <end position="58"/>
    </location>
</feature>
<comment type="similarity">
    <text evidence="1">Belongs to the complex I LYR family.</text>
</comment>
<dbReference type="GO" id="GO:0022904">
    <property type="term" value="P:respiratory electron transport chain"/>
    <property type="evidence" value="ECO:0007669"/>
    <property type="project" value="TreeGrafter"/>
</dbReference>
<dbReference type="Proteomes" id="UP000319731">
    <property type="component" value="Unassembled WGS sequence"/>
</dbReference>
<dbReference type="AlphaFoldDB" id="A0A507C4Z4"/>
<evidence type="ECO:0000313" key="3">
    <source>
        <dbReference type="EMBL" id="TPX34752.1"/>
    </source>
</evidence>
<dbReference type="RefSeq" id="XP_031025430.1">
    <property type="nucleotide sequence ID" value="XM_031168687.1"/>
</dbReference>
<dbReference type="GO" id="GO:0005739">
    <property type="term" value="C:mitochondrion"/>
    <property type="evidence" value="ECO:0007669"/>
    <property type="project" value="TreeGrafter"/>
</dbReference>
<name>A0A507C4Z4_9FUNG</name>
<dbReference type="CDD" id="cd20265">
    <property type="entry name" value="Complex1_LYR_ETFRF1_LYRM5"/>
    <property type="match status" value="1"/>
</dbReference>
<dbReference type="InterPro" id="IPR052000">
    <property type="entry name" value="ETFRF1"/>
</dbReference>
<dbReference type="GO" id="GO:0090324">
    <property type="term" value="P:negative regulation of oxidative phosphorylation"/>
    <property type="evidence" value="ECO:0007669"/>
    <property type="project" value="InterPro"/>
</dbReference>
<dbReference type="Pfam" id="PF05347">
    <property type="entry name" value="Complex1_LYR"/>
    <property type="match status" value="1"/>
</dbReference>
<evidence type="ECO:0000256" key="1">
    <source>
        <dbReference type="ARBA" id="ARBA00009508"/>
    </source>
</evidence>
<proteinExistence type="inferred from homology"/>
<dbReference type="PANTHER" id="PTHR21024">
    <property type="entry name" value="GROWTH HORMONE-INDUCIBLE SOLUBLE PROTEIN-RELATED"/>
    <property type="match status" value="1"/>
</dbReference>
<gene>
    <name evidence="3" type="ORF">SmJEL517_g02759</name>
</gene>
<reference evidence="3 4" key="1">
    <citation type="journal article" date="2019" name="Sci. Rep.">
        <title>Comparative genomics of chytrid fungi reveal insights into the obligate biotrophic and pathogenic lifestyle of Synchytrium endobioticum.</title>
        <authorList>
            <person name="van de Vossenberg B.T.L.H."/>
            <person name="Warris S."/>
            <person name="Nguyen H.D.T."/>
            <person name="van Gent-Pelzer M.P.E."/>
            <person name="Joly D.L."/>
            <person name="van de Geest H.C."/>
            <person name="Bonants P.J.M."/>
            <person name="Smith D.S."/>
            <person name="Levesque C.A."/>
            <person name="van der Lee T.A.J."/>
        </authorList>
    </citation>
    <scope>NUCLEOTIDE SEQUENCE [LARGE SCALE GENOMIC DNA]</scope>
    <source>
        <strain evidence="3 4">JEL517</strain>
    </source>
</reference>
<protein>
    <recommendedName>
        <fullName evidence="2">Complex 1 LYR protein domain-containing protein</fullName>
    </recommendedName>
</protein>
<comment type="caution">
    <text evidence="3">The sequence shown here is derived from an EMBL/GenBank/DDBJ whole genome shotgun (WGS) entry which is preliminary data.</text>
</comment>